<evidence type="ECO:0000313" key="1">
    <source>
        <dbReference type="EMBL" id="AJR04922.1"/>
    </source>
</evidence>
<reference evidence="1 2" key="1">
    <citation type="submission" date="2014-02" db="EMBL/GenBank/DDBJ databases">
        <authorList>
            <person name="Young C.-C."/>
            <person name="Hameed A."/>
            <person name="Huang H.-C."/>
            <person name="Shahina M."/>
        </authorList>
    </citation>
    <scope>NUCLEOTIDE SEQUENCE [LARGE SCALE GENOMIC DNA]</scope>
    <source>
        <strain evidence="1 2">CC-SAMT-1</strain>
    </source>
</reference>
<dbReference type="AlphaFoldDB" id="A0A0C5WFE6"/>
<sequence length="387" mass="44617">MTVIQMLLMKPLSTLHNILKAAIPCLISFSINAQTLNSSNINLSQKHVTWIQSANDFNQENLTSAQIDLEISHIIKTASLNQVLTKDIETPINTKKLIYLGYKHPNDLNIFKQNPISSNNSSNINKTLYIYKYDQFYFSTETNSATDQTHIFYSIRAIEILKNRYPEAFQMLFTNTTFYKTDRPKFETFANANKAFWIAFNAHPIYIAESLTTFLQEGYFPNTDGVLVARYANIPVISIHSENILGTNNTKGSKPIYNKPTAQENYKLYMREALVETILHEMLHQYIDYAYPYNETISKIKHSRILYAFNLAEECATMNTSLSYLMSKGGFSNTLFDYYYPAVFNYNINTLKNKNLLDSYSAIFNNSSAFSNKNLRNIFNLHLFDSH</sequence>
<organism evidence="1 2">
    <name type="scientific">Siansivirga zeaxanthinifaciens CC-SAMT-1</name>
    <dbReference type="NCBI Taxonomy" id="1454006"/>
    <lineage>
        <taxon>Bacteria</taxon>
        <taxon>Pseudomonadati</taxon>
        <taxon>Bacteroidota</taxon>
        <taxon>Flavobacteriia</taxon>
        <taxon>Flavobacteriales</taxon>
        <taxon>Flavobacteriaceae</taxon>
        <taxon>Siansivirga</taxon>
    </lineage>
</organism>
<name>A0A0C5WFE6_9FLAO</name>
<proteinExistence type="predicted"/>
<gene>
    <name evidence="1" type="ORF">AW14_10320</name>
</gene>
<dbReference type="KEGG" id="sze:AW14_10320"/>
<dbReference type="Proteomes" id="UP000032229">
    <property type="component" value="Chromosome"/>
</dbReference>
<dbReference type="STRING" id="1454006.AW14_10320"/>
<dbReference type="EMBL" id="CP007202">
    <property type="protein sequence ID" value="AJR04922.1"/>
    <property type="molecule type" value="Genomic_DNA"/>
</dbReference>
<accession>A0A0C5WFE6</accession>
<protein>
    <submittedName>
        <fullName evidence="1">Uncharacterized protein</fullName>
    </submittedName>
</protein>
<dbReference type="HOGENOM" id="CLU_713510_0_0_10"/>
<dbReference type="OrthoDB" id="1442239at2"/>
<evidence type="ECO:0000313" key="2">
    <source>
        <dbReference type="Proteomes" id="UP000032229"/>
    </source>
</evidence>
<keyword evidence="2" id="KW-1185">Reference proteome</keyword>
<dbReference type="RefSeq" id="WP_044638680.1">
    <property type="nucleotide sequence ID" value="NZ_CP007202.1"/>
</dbReference>